<dbReference type="InterPro" id="IPR033331">
    <property type="entry name" value="TMEM127"/>
</dbReference>
<organism evidence="3 4">
    <name type="scientific">Labeo rohita</name>
    <name type="common">Indian major carp</name>
    <name type="synonym">Cyprinus rohita</name>
    <dbReference type="NCBI Taxonomy" id="84645"/>
    <lineage>
        <taxon>Eukaryota</taxon>
        <taxon>Metazoa</taxon>
        <taxon>Chordata</taxon>
        <taxon>Craniata</taxon>
        <taxon>Vertebrata</taxon>
        <taxon>Euteleostomi</taxon>
        <taxon>Actinopterygii</taxon>
        <taxon>Neopterygii</taxon>
        <taxon>Teleostei</taxon>
        <taxon>Ostariophysi</taxon>
        <taxon>Cypriniformes</taxon>
        <taxon>Cyprinidae</taxon>
        <taxon>Labeoninae</taxon>
        <taxon>Labeonini</taxon>
        <taxon>Labeo</taxon>
    </lineage>
</organism>
<feature type="transmembrane region" description="Helical" evidence="1">
    <location>
        <begin position="150"/>
        <end position="176"/>
    </location>
</feature>
<dbReference type="GO" id="GO:0032007">
    <property type="term" value="P:negative regulation of TOR signaling"/>
    <property type="evidence" value="ECO:0007669"/>
    <property type="project" value="InterPro"/>
</dbReference>
<keyword evidence="1 3" id="KW-0812">Transmembrane</keyword>
<name>A0A498NR21_LABRO</name>
<evidence type="ECO:0000313" key="2">
    <source>
        <dbReference type="EMBL" id="RXN23660.1"/>
    </source>
</evidence>
<evidence type="ECO:0000313" key="4">
    <source>
        <dbReference type="Proteomes" id="UP000290572"/>
    </source>
</evidence>
<keyword evidence="1" id="KW-1133">Transmembrane helix</keyword>
<dbReference type="PANTHER" id="PTHR28358:SF1">
    <property type="entry name" value="TRANSMEMBRANE PROTEIN 127"/>
    <property type="match status" value="1"/>
</dbReference>
<dbReference type="EMBL" id="QBIY01011202">
    <property type="protein sequence ID" value="RXN34226.1"/>
    <property type="molecule type" value="Genomic_DNA"/>
</dbReference>
<evidence type="ECO:0000256" key="1">
    <source>
        <dbReference type="SAM" id="Phobius"/>
    </source>
</evidence>
<protein>
    <submittedName>
        <fullName evidence="3">Transmembrane protein 127-like</fullName>
    </submittedName>
</protein>
<reference evidence="3 4" key="1">
    <citation type="submission" date="2018-03" db="EMBL/GenBank/DDBJ databases">
        <title>Draft genome sequence of Rohu Carp (Labeo rohita).</title>
        <authorList>
            <person name="Das P."/>
            <person name="Kushwaha B."/>
            <person name="Joshi C.G."/>
            <person name="Kumar D."/>
            <person name="Nagpure N.S."/>
            <person name="Sahoo L."/>
            <person name="Das S.P."/>
            <person name="Bit A."/>
            <person name="Patnaik S."/>
            <person name="Meher P.K."/>
            <person name="Jayasankar P."/>
            <person name="Koringa P.G."/>
            <person name="Patel N.V."/>
            <person name="Hinsu A.T."/>
            <person name="Kumar R."/>
            <person name="Pandey M."/>
            <person name="Agarwal S."/>
            <person name="Srivastava S."/>
            <person name="Singh M."/>
            <person name="Iquebal M.A."/>
            <person name="Jaiswal S."/>
            <person name="Angadi U.B."/>
            <person name="Kumar N."/>
            <person name="Raza M."/>
            <person name="Shah T.M."/>
            <person name="Rai A."/>
            <person name="Jena J.K."/>
        </authorList>
    </citation>
    <scope>NUCLEOTIDE SEQUENCE [LARGE SCALE GENOMIC DNA]</scope>
    <source>
        <strain evidence="3">DASCIFA01</strain>
        <tissue evidence="3">Testis</tissue>
    </source>
</reference>
<keyword evidence="4" id="KW-1185">Reference proteome</keyword>
<dbReference type="Proteomes" id="UP000290572">
    <property type="component" value="Unassembled WGS sequence"/>
</dbReference>
<gene>
    <name evidence="3" type="ORF">ROHU_015066</name>
    <name evidence="2" type="ORF">ROHU_022669</name>
</gene>
<dbReference type="AlphaFoldDB" id="A0A498NR21"/>
<keyword evidence="1" id="KW-0472">Membrane</keyword>
<dbReference type="PANTHER" id="PTHR28358">
    <property type="entry name" value="TRANSMEMBRANE PROTEIN 127"/>
    <property type="match status" value="1"/>
</dbReference>
<proteinExistence type="predicted"/>
<dbReference type="GO" id="GO:0016020">
    <property type="term" value="C:membrane"/>
    <property type="evidence" value="ECO:0007669"/>
    <property type="project" value="TreeGrafter"/>
</dbReference>
<dbReference type="GO" id="GO:0008285">
    <property type="term" value="P:negative regulation of cell population proliferation"/>
    <property type="evidence" value="ECO:0007669"/>
    <property type="project" value="InterPro"/>
</dbReference>
<comment type="caution">
    <text evidence="3">The sequence shown here is derived from an EMBL/GenBank/DDBJ whole genome shotgun (WGS) entry which is preliminary data.</text>
</comment>
<feature type="transmembrane region" description="Helical" evidence="1">
    <location>
        <begin position="116"/>
        <end position="138"/>
    </location>
</feature>
<accession>A0A498NR21</accession>
<dbReference type="STRING" id="84645.A0A498NR21"/>
<sequence length="250" mass="26904">MSCVPYVRRACRGRCVIRAAHAQYSVYGTINSQSVQQHLKSVNKISMTLVMTPAAVCQCFTLVSLCTSIADPNWIQVQNCSDSKSSLIYGVAFTLHAYENLTDTGPLGGLHGSGMWLLYSLAVLCYIAVLLSSSSFLLDFLGAAITHSKLVLSLHCSTAFFCVAVVAVCAACMSVIERNLQRGKAESRPVLCMSAGESFYIEMLGLLFSIVACALALKGRPEPIRPCDYLSVHGADSDTEPLTGGAEREE</sequence>
<evidence type="ECO:0000313" key="3">
    <source>
        <dbReference type="EMBL" id="RXN34226.1"/>
    </source>
</evidence>
<dbReference type="EMBL" id="QBIY01012559">
    <property type="protein sequence ID" value="RXN23660.1"/>
    <property type="molecule type" value="Genomic_DNA"/>
</dbReference>